<reference evidence="1 2" key="1">
    <citation type="submission" date="2014-04" db="EMBL/GenBank/DDBJ databases">
        <authorList>
            <consortium name="DOE Joint Genome Institute"/>
            <person name="Kuo A."/>
            <person name="Kohler A."/>
            <person name="Nagy L.G."/>
            <person name="Floudas D."/>
            <person name="Copeland A."/>
            <person name="Barry K.W."/>
            <person name="Cichocki N."/>
            <person name="Veneault-Fourrey C."/>
            <person name="LaButti K."/>
            <person name="Lindquist E.A."/>
            <person name="Lipzen A."/>
            <person name="Lundell T."/>
            <person name="Morin E."/>
            <person name="Murat C."/>
            <person name="Sun H."/>
            <person name="Tunlid A."/>
            <person name="Henrissat B."/>
            <person name="Grigoriev I.V."/>
            <person name="Hibbett D.S."/>
            <person name="Martin F."/>
            <person name="Nordberg H.P."/>
            <person name="Cantor M.N."/>
            <person name="Hua S.X."/>
        </authorList>
    </citation>
    <scope>NUCLEOTIDE SEQUENCE [LARGE SCALE GENOMIC DNA]</scope>
    <source>
        <strain evidence="1 2">Foug A</strain>
    </source>
</reference>
<evidence type="ECO:0000313" key="1">
    <source>
        <dbReference type="EMBL" id="KIM58131.1"/>
    </source>
</evidence>
<dbReference type="AlphaFoldDB" id="A0A0C3DQ63"/>
<dbReference type="Proteomes" id="UP000053989">
    <property type="component" value="Unassembled WGS sequence"/>
</dbReference>
<gene>
    <name evidence="1" type="ORF">SCLCIDRAFT_128818</name>
</gene>
<accession>A0A0C3DQ63</accession>
<dbReference type="EMBL" id="KN822090">
    <property type="protein sequence ID" value="KIM58131.1"/>
    <property type="molecule type" value="Genomic_DNA"/>
</dbReference>
<sequence>LAFKMIHSTTIILPAWREMLQGMGMTVRLMPRDVPTQWNSSADMVEFALEYHEPINVMTQKRDLGLRNLELSDEEWGVLRELHTILKDATMFFSRASPNLATVIPAMDHINKVFTTCSLDATYSPPIREGLRMAKKTLNRYYSRTDESHLYRIAMGE</sequence>
<keyword evidence="2" id="KW-1185">Reference proteome</keyword>
<protein>
    <submittedName>
        <fullName evidence="1">Uncharacterized protein</fullName>
    </submittedName>
</protein>
<dbReference type="InterPro" id="IPR012337">
    <property type="entry name" value="RNaseH-like_sf"/>
</dbReference>
<evidence type="ECO:0000313" key="2">
    <source>
        <dbReference type="Proteomes" id="UP000053989"/>
    </source>
</evidence>
<proteinExistence type="predicted"/>
<organism evidence="1 2">
    <name type="scientific">Scleroderma citrinum Foug A</name>
    <dbReference type="NCBI Taxonomy" id="1036808"/>
    <lineage>
        <taxon>Eukaryota</taxon>
        <taxon>Fungi</taxon>
        <taxon>Dikarya</taxon>
        <taxon>Basidiomycota</taxon>
        <taxon>Agaricomycotina</taxon>
        <taxon>Agaricomycetes</taxon>
        <taxon>Agaricomycetidae</taxon>
        <taxon>Boletales</taxon>
        <taxon>Sclerodermatineae</taxon>
        <taxon>Sclerodermataceae</taxon>
        <taxon>Scleroderma</taxon>
    </lineage>
</organism>
<feature type="non-terminal residue" evidence="1">
    <location>
        <position position="1"/>
    </location>
</feature>
<dbReference type="OrthoDB" id="3252425at2759"/>
<dbReference type="InParanoid" id="A0A0C3DQ63"/>
<reference evidence="2" key="2">
    <citation type="submission" date="2015-01" db="EMBL/GenBank/DDBJ databases">
        <title>Evolutionary Origins and Diversification of the Mycorrhizal Mutualists.</title>
        <authorList>
            <consortium name="DOE Joint Genome Institute"/>
            <consortium name="Mycorrhizal Genomics Consortium"/>
            <person name="Kohler A."/>
            <person name="Kuo A."/>
            <person name="Nagy L.G."/>
            <person name="Floudas D."/>
            <person name="Copeland A."/>
            <person name="Barry K.W."/>
            <person name="Cichocki N."/>
            <person name="Veneault-Fourrey C."/>
            <person name="LaButti K."/>
            <person name="Lindquist E.A."/>
            <person name="Lipzen A."/>
            <person name="Lundell T."/>
            <person name="Morin E."/>
            <person name="Murat C."/>
            <person name="Riley R."/>
            <person name="Ohm R."/>
            <person name="Sun H."/>
            <person name="Tunlid A."/>
            <person name="Henrissat B."/>
            <person name="Grigoriev I.V."/>
            <person name="Hibbett D.S."/>
            <person name="Martin F."/>
        </authorList>
    </citation>
    <scope>NUCLEOTIDE SEQUENCE [LARGE SCALE GENOMIC DNA]</scope>
    <source>
        <strain evidence="2">Foug A</strain>
    </source>
</reference>
<dbReference type="HOGENOM" id="CLU_099691_1_0_1"/>
<name>A0A0C3DQ63_9AGAM</name>
<dbReference type="SUPFAM" id="SSF53098">
    <property type="entry name" value="Ribonuclease H-like"/>
    <property type="match status" value="1"/>
</dbReference>